<gene>
    <name evidence="2" type="ORF">LCGC14_1071490</name>
</gene>
<organism evidence="2">
    <name type="scientific">marine sediment metagenome</name>
    <dbReference type="NCBI Taxonomy" id="412755"/>
    <lineage>
        <taxon>unclassified sequences</taxon>
        <taxon>metagenomes</taxon>
        <taxon>ecological metagenomes</taxon>
    </lineage>
</organism>
<dbReference type="Gene3D" id="1.20.1300.10">
    <property type="entry name" value="Fumarate reductase/succinate dehydrogenase, transmembrane subunit"/>
    <property type="match status" value="1"/>
</dbReference>
<dbReference type="EMBL" id="LAZR01004617">
    <property type="protein sequence ID" value="KKN07012.1"/>
    <property type="molecule type" value="Genomic_DNA"/>
</dbReference>
<dbReference type="InterPro" id="IPR034804">
    <property type="entry name" value="SQR/QFR_C/D"/>
</dbReference>
<name>A0A0F9N5B4_9ZZZZ</name>
<comment type="caution">
    <text evidence="2">The sequence shown here is derived from an EMBL/GenBank/DDBJ whole genome shotgun (WGS) entry which is preliminary data.</text>
</comment>
<reference evidence="2" key="1">
    <citation type="journal article" date="2015" name="Nature">
        <title>Complex archaea that bridge the gap between prokaryotes and eukaryotes.</title>
        <authorList>
            <person name="Spang A."/>
            <person name="Saw J.H."/>
            <person name="Jorgensen S.L."/>
            <person name="Zaremba-Niedzwiedzka K."/>
            <person name="Martijn J."/>
            <person name="Lind A.E."/>
            <person name="van Eijk R."/>
            <person name="Schleper C."/>
            <person name="Guy L."/>
            <person name="Ettema T.J."/>
        </authorList>
    </citation>
    <scope>NUCLEOTIDE SEQUENCE</scope>
</reference>
<dbReference type="AlphaFoldDB" id="A0A0F9N5B4"/>
<accession>A0A0F9N5B4</accession>
<feature type="transmembrane region" description="Helical" evidence="1">
    <location>
        <begin position="101"/>
        <end position="122"/>
    </location>
</feature>
<feature type="transmembrane region" description="Helical" evidence="1">
    <location>
        <begin position="21"/>
        <end position="41"/>
    </location>
</feature>
<feature type="transmembrane region" description="Helical" evidence="1">
    <location>
        <begin position="61"/>
        <end position="81"/>
    </location>
</feature>
<keyword evidence="1" id="KW-0812">Transmembrane</keyword>
<dbReference type="SUPFAM" id="SSF81343">
    <property type="entry name" value="Fumarate reductase respiratory complex transmembrane subunits"/>
    <property type="match status" value="1"/>
</dbReference>
<evidence type="ECO:0008006" key="3">
    <source>
        <dbReference type="Google" id="ProtNLM"/>
    </source>
</evidence>
<proteinExistence type="predicted"/>
<keyword evidence="1" id="KW-0472">Membrane</keyword>
<dbReference type="GO" id="GO:0016020">
    <property type="term" value="C:membrane"/>
    <property type="evidence" value="ECO:0007669"/>
    <property type="project" value="InterPro"/>
</dbReference>
<keyword evidence="1" id="KW-1133">Transmembrane helix</keyword>
<feature type="transmembrane region" description="Helical" evidence="1">
    <location>
        <begin position="177"/>
        <end position="202"/>
    </location>
</feature>
<feature type="transmembrane region" description="Helical" evidence="1">
    <location>
        <begin position="134"/>
        <end position="157"/>
    </location>
</feature>
<protein>
    <recommendedName>
        <fullName evidence="3">Succinate dehydrogenase</fullName>
    </recommendedName>
</protein>
<evidence type="ECO:0000256" key="1">
    <source>
        <dbReference type="SAM" id="Phobius"/>
    </source>
</evidence>
<evidence type="ECO:0000313" key="2">
    <source>
        <dbReference type="EMBL" id="KKN07012.1"/>
    </source>
</evidence>
<sequence>MPVWTWKAKMKLLQLQKRSMALAGSILTVYLVFHMLSNLTFFAGSAFENFYEFYNQAWLRWPLLIIVLACLGIHIKAAIAIRMKNSQARKQSYYKHDKLHIPANLVSLSVVLLFVFIAVHIIQSLLIDTEAVKLAVMTWFSSTTMVLFYLAGIFILVMHLQHSLVNVMQTLGITSNIYKLAIISGVMLLGLGFAAIPVYVWVMS</sequence>